<accession>A0ABT9WWX2</accession>
<sequence>MKKTEWEKKEEYEDFSNVETQRRFLFPEGLPEGAYGSPRGKHTPVENKSSPFKIGQRKQSAYDYQFNSVQQNVPRIYPGADQPDHHDEDQKASKKERPYGEEM</sequence>
<dbReference type="RefSeq" id="WP_307231955.1">
    <property type="nucleotide sequence ID" value="NZ_JAUSTT010000026.1"/>
</dbReference>
<protein>
    <recommendedName>
        <fullName evidence="4">Cytosolic protein</fullName>
    </recommendedName>
</protein>
<name>A0ABT9WWX2_9BACI</name>
<evidence type="ECO:0008006" key="4">
    <source>
        <dbReference type="Google" id="ProtNLM"/>
    </source>
</evidence>
<gene>
    <name evidence="2" type="ORF">J2S08_003598</name>
</gene>
<evidence type="ECO:0000256" key="1">
    <source>
        <dbReference type="SAM" id="MobiDB-lite"/>
    </source>
</evidence>
<feature type="region of interest" description="Disordered" evidence="1">
    <location>
        <begin position="1"/>
        <end position="103"/>
    </location>
</feature>
<comment type="caution">
    <text evidence="2">The sequence shown here is derived from an EMBL/GenBank/DDBJ whole genome shotgun (WGS) entry which is preliminary data.</text>
</comment>
<keyword evidence="3" id="KW-1185">Reference proteome</keyword>
<feature type="compositionally biased region" description="Basic and acidic residues" evidence="1">
    <location>
        <begin position="82"/>
        <end position="103"/>
    </location>
</feature>
<evidence type="ECO:0000313" key="3">
    <source>
        <dbReference type="Proteomes" id="UP001223586"/>
    </source>
</evidence>
<dbReference type="EMBL" id="JAUSTT010000026">
    <property type="protein sequence ID" value="MDQ0177717.1"/>
    <property type="molecule type" value="Genomic_DNA"/>
</dbReference>
<organism evidence="2 3">
    <name type="scientific">Bacillus chungangensis</name>
    <dbReference type="NCBI Taxonomy" id="587633"/>
    <lineage>
        <taxon>Bacteria</taxon>
        <taxon>Bacillati</taxon>
        <taxon>Bacillota</taxon>
        <taxon>Bacilli</taxon>
        <taxon>Bacillales</taxon>
        <taxon>Bacillaceae</taxon>
        <taxon>Bacillus</taxon>
    </lineage>
</organism>
<reference evidence="2 3" key="1">
    <citation type="submission" date="2023-07" db="EMBL/GenBank/DDBJ databases">
        <title>Genomic Encyclopedia of Type Strains, Phase IV (KMG-IV): sequencing the most valuable type-strain genomes for metagenomic binning, comparative biology and taxonomic classification.</title>
        <authorList>
            <person name="Goeker M."/>
        </authorList>
    </citation>
    <scope>NUCLEOTIDE SEQUENCE [LARGE SCALE GENOMIC DNA]</scope>
    <source>
        <strain evidence="2 3">DSM 23837</strain>
    </source>
</reference>
<evidence type="ECO:0000313" key="2">
    <source>
        <dbReference type="EMBL" id="MDQ0177717.1"/>
    </source>
</evidence>
<dbReference type="Proteomes" id="UP001223586">
    <property type="component" value="Unassembled WGS sequence"/>
</dbReference>
<feature type="compositionally biased region" description="Basic and acidic residues" evidence="1">
    <location>
        <begin position="1"/>
        <end position="11"/>
    </location>
</feature>
<proteinExistence type="predicted"/>